<evidence type="ECO:0000256" key="5">
    <source>
        <dbReference type="ARBA" id="ARBA00022741"/>
    </source>
</evidence>
<evidence type="ECO:0000313" key="9">
    <source>
        <dbReference type="Proteomes" id="UP000236291"/>
    </source>
</evidence>
<dbReference type="InterPro" id="IPR018095">
    <property type="entry name" value="Thymidylate_kin_CS"/>
</dbReference>
<evidence type="ECO:0000256" key="6">
    <source>
        <dbReference type="ARBA" id="ARBA00022777"/>
    </source>
</evidence>
<feature type="non-terminal residue" evidence="8">
    <location>
        <position position="113"/>
    </location>
</feature>
<dbReference type="GO" id="GO:0006235">
    <property type="term" value="P:dTTP biosynthetic process"/>
    <property type="evidence" value="ECO:0007669"/>
    <property type="project" value="TreeGrafter"/>
</dbReference>
<dbReference type="GO" id="GO:0005739">
    <property type="term" value="C:mitochondrion"/>
    <property type="evidence" value="ECO:0007669"/>
    <property type="project" value="TreeGrafter"/>
</dbReference>
<dbReference type="GO" id="GO:0005634">
    <property type="term" value="C:nucleus"/>
    <property type="evidence" value="ECO:0007669"/>
    <property type="project" value="TreeGrafter"/>
</dbReference>
<evidence type="ECO:0000256" key="1">
    <source>
        <dbReference type="ARBA" id="ARBA00004992"/>
    </source>
</evidence>
<dbReference type="STRING" id="57577.A0A2K3LF37"/>
<dbReference type="Proteomes" id="UP000236291">
    <property type="component" value="Unassembled WGS sequence"/>
</dbReference>
<keyword evidence="3" id="KW-0808">Transferase</keyword>
<evidence type="ECO:0000313" key="8">
    <source>
        <dbReference type="EMBL" id="PNX77153.1"/>
    </source>
</evidence>
<dbReference type="GO" id="GO:0005829">
    <property type="term" value="C:cytosol"/>
    <property type="evidence" value="ECO:0007669"/>
    <property type="project" value="TreeGrafter"/>
</dbReference>
<dbReference type="ExpressionAtlas" id="A0A2K3LF37">
    <property type="expression patterns" value="baseline"/>
</dbReference>
<keyword evidence="5" id="KW-0547">Nucleotide-binding</keyword>
<comment type="caution">
    <text evidence="8">The sequence shown here is derived from an EMBL/GenBank/DDBJ whole genome shotgun (WGS) entry which is preliminary data.</text>
</comment>
<dbReference type="PANTHER" id="PTHR10344">
    <property type="entry name" value="THYMIDYLATE KINASE"/>
    <property type="match status" value="1"/>
</dbReference>
<dbReference type="GO" id="GO:0006233">
    <property type="term" value="P:dTDP biosynthetic process"/>
    <property type="evidence" value="ECO:0007669"/>
    <property type="project" value="InterPro"/>
</dbReference>
<organism evidence="8 9">
    <name type="scientific">Trifolium pratense</name>
    <name type="common">Red clover</name>
    <dbReference type="NCBI Taxonomy" id="57577"/>
    <lineage>
        <taxon>Eukaryota</taxon>
        <taxon>Viridiplantae</taxon>
        <taxon>Streptophyta</taxon>
        <taxon>Embryophyta</taxon>
        <taxon>Tracheophyta</taxon>
        <taxon>Spermatophyta</taxon>
        <taxon>Magnoliopsida</taxon>
        <taxon>eudicotyledons</taxon>
        <taxon>Gunneridae</taxon>
        <taxon>Pentapetalae</taxon>
        <taxon>rosids</taxon>
        <taxon>fabids</taxon>
        <taxon>Fabales</taxon>
        <taxon>Fabaceae</taxon>
        <taxon>Papilionoideae</taxon>
        <taxon>50 kb inversion clade</taxon>
        <taxon>NPAAA clade</taxon>
        <taxon>Hologalegina</taxon>
        <taxon>IRL clade</taxon>
        <taxon>Trifolieae</taxon>
        <taxon>Trifolium</taxon>
    </lineage>
</organism>
<dbReference type="PANTHER" id="PTHR10344:SF1">
    <property type="entry name" value="THYMIDYLATE KINASE"/>
    <property type="match status" value="1"/>
</dbReference>
<dbReference type="InterPro" id="IPR027417">
    <property type="entry name" value="P-loop_NTPase"/>
</dbReference>
<name>A0A2K3LF37_TRIPR</name>
<reference evidence="8 9" key="1">
    <citation type="journal article" date="2014" name="Am. J. Bot.">
        <title>Genome assembly and annotation for red clover (Trifolium pratense; Fabaceae).</title>
        <authorList>
            <person name="Istvanek J."/>
            <person name="Jaros M."/>
            <person name="Krenek A."/>
            <person name="Repkova J."/>
        </authorList>
    </citation>
    <scope>NUCLEOTIDE SEQUENCE [LARGE SCALE GENOMIC DNA]</scope>
    <source>
        <strain evidence="9">cv. Tatra</strain>
        <tissue evidence="8">Young leaves</tissue>
    </source>
</reference>
<dbReference type="GO" id="GO:0004550">
    <property type="term" value="F:nucleoside diphosphate kinase activity"/>
    <property type="evidence" value="ECO:0007669"/>
    <property type="project" value="TreeGrafter"/>
</dbReference>
<dbReference type="PROSITE" id="PS01331">
    <property type="entry name" value="THYMIDYLATE_KINASE"/>
    <property type="match status" value="1"/>
</dbReference>
<dbReference type="EC" id="2.7.4.9" evidence="2"/>
<protein>
    <recommendedName>
        <fullName evidence="2">dTMP kinase</fullName>
        <ecNumber evidence="2">2.7.4.9</ecNumber>
    </recommendedName>
</protein>
<evidence type="ECO:0000256" key="2">
    <source>
        <dbReference type="ARBA" id="ARBA00012980"/>
    </source>
</evidence>
<dbReference type="AlphaFoldDB" id="A0A2K3LF37"/>
<accession>A0A2K3LF37</accession>
<reference evidence="8 9" key="2">
    <citation type="journal article" date="2017" name="Front. Plant Sci.">
        <title>Gene Classification and Mining of Molecular Markers Useful in Red Clover (Trifolium pratense) Breeding.</title>
        <authorList>
            <person name="Istvanek J."/>
            <person name="Dluhosova J."/>
            <person name="Dluhos P."/>
            <person name="Patkova L."/>
            <person name="Nedelnik J."/>
            <person name="Repkova J."/>
        </authorList>
    </citation>
    <scope>NUCLEOTIDE SEQUENCE [LARGE SCALE GENOMIC DNA]</scope>
    <source>
        <strain evidence="9">cv. Tatra</strain>
        <tissue evidence="8">Young leaves</tissue>
    </source>
</reference>
<evidence type="ECO:0000256" key="3">
    <source>
        <dbReference type="ARBA" id="ARBA00022679"/>
    </source>
</evidence>
<dbReference type="GO" id="GO:0005524">
    <property type="term" value="F:ATP binding"/>
    <property type="evidence" value="ECO:0007669"/>
    <property type="project" value="UniProtKB-KW"/>
</dbReference>
<evidence type="ECO:0000256" key="7">
    <source>
        <dbReference type="ARBA" id="ARBA00022840"/>
    </source>
</evidence>
<evidence type="ECO:0000256" key="4">
    <source>
        <dbReference type="ARBA" id="ARBA00022727"/>
    </source>
</evidence>
<proteinExistence type="predicted"/>
<dbReference type="GO" id="GO:0006227">
    <property type="term" value="P:dUDP biosynthetic process"/>
    <property type="evidence" value="ECO:0007669"/>
    <property type="project" value="TreeGrafter"/>
</dbReference>
<keyword evidence="7" id="KW-0067">ATP-binding</keyword>
<dbReference type="GO" id="GO:0004798">
    <property type="term" value="F:dTMP kinase activity"/>
    <property type="evidence" value="ECO:0007669"/>
    <property type="project" value="UniProtKB-EC"/>
</dbReference>
<keyword evidence="4" id="KW-0545">Nucleotide biosynthesis</keyword>
<comment type="pathway">
    <text evidence="1">Pyrimidine metabolism; dTTP biosynthesis.</text>
</comment>
<gene>
    <name evidence="8" type="ORF">L195_g033116</name>
</gene>
<dbReference type="Gene3D" id="3.40.50.300">
    <property type="entry name" value="P-loop containing nucleotide triphosphate hydrolases"/>
    <property type="match status" value="1"/>
</dbReference>
<dbReference type="EMBL" id="ASHM01031891">
    <property type="protein sequence ID" value="PNX77153.1"/>
    <property type="molecule type" value="Genomic_DNA"/>
</dbReference>
<keyword evidence="6 8" id="KW-0418">Kinase</keyword>
<sequence length="113" mass="12909">MAMDHCLARKGIKYSKKSGDIKEEMLMLRLSFIAIEPFGYFCWSLMETKLKSGITLIVDRYSFSGVAFSSSKGLNIEWCKKAAERGGYGDERYEKLEFQKLPNITKSFMMPPG</sequence>